<dbReference type="EMBL" id="CAIIXF020000002">
    <property type="protein sequence ID" value="CAH1778193.1"/>
    <property type="molecule type" value="Genomic_DNA"/>
</dbReference>
<dbReference type="Proteomes" id="UP000749559">
    <property type="component" value="Unassembled WGS sequence"/>
</dbReference>
<dbReference type="OrthoDB" id="2019266at2759"/>
<dbReference type="GO" id="GO:0008757">
    <property type="term" value="F:S-adenosylmethionine-dependent methyltransferase activity"/>
    <property type="evidence" value="ECO:0007669"/>
    <property type="project" value="InterPro"/>
</dbReference>
<dbReference type="CDD" id="cd02440">
    <property type="entry name" value="AdoMet_MTases"/>
    <property type="match status" value="1"/>
</dbReference>
<dbReference type="AlphaFoldDB" id="A0A8S4NB03"/>
<name>A0A8S4NB03_OWEFU</name>
<keyword evidence="3" id="KW-1185">Reference proteome</keyword>
<dbReference type="InterPro" id="IPR013216">
    <property type="entry name" value="Methyltransf_11"/>
</dbReference>
<dbReference type="SUPFAM" id="SSF53335">
    <property type="entry name" value="S-adenosyl-L-methionine-dependent methyltransferases"/>
    <property type="match status" value="1"/>
</dbReference>
<gene>
    <name evidence="2" type="ORF">OFUS_LOCUS5149</name>
</gene>
<evidence type="ECO:0000313" key="3">
    <source>
        <dbReference type="Proteomes" id="UP000749559"/>
    </source>
</evidence>
<dbReference type="Pfam" id="PF08241">
    <property type="entry name" value="Methyltransf_11"/>
    <property type="match status" value="1"/>
</dbReference>
<comment type="caution">
    <text evidence="2">The sequence shown here is derived from an EMBL/GenBank/DDBJ whole genome shotgun (WGS) entry which is preliminary data.</text>
</comment>
<dbReference type="InterPro" id="IPR029063">
    <property type="entry name" value="SAM-dependent_MTases_sf"/>
</dbReference>
<protein>
    <recommendedName>
        <fullName evidence="1">Methyltransferase type 11 domain-containing protein</fullName>
    </recommendedName>
</protein>
<organism evidence="2 3">
    <name type="scientific">Owenia fusiformis</name>
    <name type="common">Polychaete worm</name>
    <dbReference type="NCBI Taxonomy" id="6347"/>
    <lineage>
        <taxon>Eukaryota</taxon>
        <taxon>Metazoa</taxon>
        <taxon>Spiralia</taxon>
        <taxon>Lophotrochozoa</taxon>
        <taxon>Annelida</taxon>
        <taxon>Polychaeta</taxon>
        <taxon>Sedentaria</taxon>
        <taxon>Canalipalpata</taxon>
        <taxon>Sabellida</taxon>
        <taxon>Oweniida</taxon>
        <taxon>Oweniidae</taxon>
        <taxon>Owenia</taxon>
    </lineage>
</organism>
<feature type="domain" description="Methyltransferase type 11" evidence="1">
    <location>
        <begin position="43"/>
        <end position="128"/>
    </location>
</feature>
<sequence length="181" mass="20754">MVRPPDITWDQSPEYKMAQLSGYACYIRWYGLSKVKDGCSLQESKMLQRLGFTDIDAIDANQAMLDVAKSKNVYNRLICDFLGLNTLDIKNDTYDGAVATGCFNESHVTGDCFPELVRIMKPGGLILIQIRADLLEKMVGFKEAMEQLENDKMWTLVKKEYFPNWYVDKPIDGFRAVFRII</sequence>
<evidence type="ECO:0000313" key="2">
    <source>
        <dbReference type="EMBL" id="CAH1778193.1"/>
    </source>
</evidence>
<evidence type="ECO:0000259" key="1">
    <source>
        <dbReference type="Pfam" id="PF08241"/>
    </source>
</evidence>
<accession>A0A8S4NB03</accession>
<dbReference type="Gene3D" id="3.40.50.150">
    <property type="entry name" value="Vaccinia Virus protein VP39"/>
    <property type="match status" value="1"/>
</dbReference>
<proteinExistence type="predicted"/>
<reference evidence="2" key="1">
    <citation type="submission" date="2022-03" db="EMBL/GenBank/DDBJ databases">
        <authorList>
            <person name="Martin C."/>
        </authorList>
    </citation>
    <scope>NUCLEOTIDE SEQUENCE</scope>
</reference>